<proteinExistence type="predicted"/>
<sequence>MSPLFGLPNKPLIVRKKIERGLAIPFLALAPMERKRYRKRKIASDGRESIKEADAAAEEEVRIEFSSVFQCLGHRSPQKKRTRKIVKPYMPPSGSSIRSYGDIGLQRDFVPLLKHPDALL</sequence>
<protein>
    <submittedName>
        <fullName evidence="1">Uncharacterized protein</fullName>
    </submittedName>
</protein>
<reference evidence="1" key="1">
    <citation type="submission" date="2019-08" db="EMBL/GenBank/DDBJ databases">
        <authorList>
            <person name="Kucharzyk K."/>
            <person name="Murdoch R.W."/>
            <person name="Higgins S."/>
            <person name="Loffler F."/>
        </authorList>
    </citation>
    <scope>NUCLEOTIDE SEQUENCE</scope>
</reference>
<dbReference type="AlphaFoldDB" id="A0A645HGJ5"/>
<evidence type="ECO:0000313" key="1">
    <source>
        <dbReference type="EMBL" id="MPN38077.1"/>
    </source>
</evidence>
<gene>
    <name evidence="1" type="ORF">SDC9_185600</name>
</gene>
<name>A0A645HGJ5_9ZZZZ</name>
<dbReference type="EMBL" id="VSSQ01093083">
    <property type="protein sequence ID" value="MPN38077.1"/>
    <property type="molecule type" value="Genomic_DNA"/>
</dbReference>
<comment type="caution">
    <text evidence="1">The sequence shown here is derived from an EMBL/GenBank/DDBJ whole genome shotgun (WGS) entry which is preliminary data.</text>
</comment>
<accession>A0A645HGJ5</accession>
<organism evidence="1">
    <name type="scientific">bioreactor metagenome</name>
    <dbReference type="NCBI Taxonomy" id="1076179"/>
    <lineage>
        <taxon>unclassified sequences</taxon>
        <taxon>metagenomes</taxon>
        <taxon>ecological metagenomes</taxon>
    </lineage>
</organism>